<dbReference type="Pfam" id="PF09413">
    <property type="entry name" value="DUF2007"/>
    <property type="match status" value="1"/>
</dbReference>
<dbReference type="Pfam" id="PF24463">
    <property type="entry name" value="DUF7577"/>
    <property type="match status" value="1"/>
</dbReference>
<protein>
    <submittedName>
        <fullName evidence="5">DUF2007 domain-containing protein</fullName>
    </submittedName>
</protein>
<name>A0A418YCL2_9GAMM</name>
<keyword evidence="3" id="KW-0862">Zinc</keyword>
<dbReference type="EMBL" id="QZCH01000019">
    <property type="protein sequence ID" value="RJG42243.1"/>
    <property type="molecule type" value="Genomic_DNA"/>
</dbReference>
<dbReference type="AlphaFoldDB" id="A0A418YCL2"/>
<evidence type="ECO:0000256" key="3">
    <source>
        <dbReference type="ARBA" id="ARBA00022833"/>
    </source>
</evidence>
<dbReference type="OrthoDB" id="9814654at2"/>
<dbReference type="InterPro" id="IPR055999">
    <property type="entry name" value="DUF7577"/>
</dbReference>
<evidence type="ECO:0000313" key="5">
    <source>
        <dbReference type="EMBL" id="RJG42243.1"/>
    </source>
</evidence>
<accession>A0A418YCL2</accession>
<evidence type="ECO:0000313" key="6">
    <source>
        <dbReference type="Proteomes" id="UP000283255"/>
    </source>
</evidence>
<evidence type="ECO:0000259" key="4">
    <source>
        <dbReference type="PROSITE" id="PS01358"/>
    </source>
</evidence>
<organism evidence="5 6">
    <name type="scientific">Motilimonas pumila</name>
    <dbReference type="NCBI Taxonomy" id="2303987"/>
    <lineage>
        <taxon>Bacteria</taxon>
        <taxon>Pseudomonadati</taxon>
        <taxon>Pseudomonadota</taxon>
        <taxon>Gammaproteobacteria</taxon>
        <taxon>Alteromonadales</taxon>
        <taxon>Alteromonadales genera incertae sedis</taxon>
        <taxon>Motilimonas</taxon>
    </lineage>
</organism>
<feature type="domain" description="RanBP2-type" evidence="4">
    <location>
        <begin position="77"/>
        <end position="96"/>
    </location>
</feature>
<gene>
    <name evidence="5" type="ORF">D1Z90_14170</name>
</gene>
<dbReference type="GO" id="GO:0008270">
    <property type="term" value="F:zinc ion binding"/>
    <property type="evidence" value="ECO:0007669"/>
    <property type="project" value="UniProtKB-KW"/>
</dbReference>
<evidence type="ECO:0000256" key="1">
    <source>
        <dbReference type="ARBA" id="ARBA00022723"/>
    </source>
</evidence>
<dbReference type="InterPro" id="IPR018551">
    <property type="entry name" value="DUF2007"/>
</dbReference>
<reference evidence="5 6" key="2">
    <citation type="submission" date="2019-01" db="EMBL/GenBank/DDBJ databases">
        <title>Motilimonas pumilus sp. nov., isolated from the gut of sea cucumber (Apostichopus japonicus).</title>
        <authorList>
            <person name="Wang F.-Q."/>
            <person name="Ren L.-H."/>
            <person name="Lin Y.-W."/>
            <person name="Sun G.-H."/>
            <person name="Du Z.-J."/>
            <person name="Zhao J.-X."/>
            <person name="Liu X.-J."/>
            <person name="Liu L.-J."/>
        </authorList>
    </citation>
    <scope>NUCLEOTIDE SEQUENCE [LARGE SCALE GENOMIC DNA]</scope>
    <source>
        <strain evidence="5 6">PLHSC7-2</strain>
    </source>
</reference>
<dbReference type="Proteomes" id="UP000283255">
    <property type="component" value="Unassembled WGS sequence"/>
</dbReference>
<evidence type="ECO:0000256" key="2">
    <source>
        <dbReference type="ARBA" id="ARBA00022771"/>
    </source>
</evidence>
<keyword evidence="1" id="KW-0479">Metal-binding</keyword>
<keyword evidence="6" id="KW-1185">Reference proteome</keyword>
<reference evidence="5 6" key="1">
    <citation type="submission" date="2018-09" db="EMBL/GenBank/DDBJ databases">
        <authorList>
            <person name="Wang F."/>
        </authorList>
    </citation>
    <scope>NUCLEOTIDE SEQUENCE [LARGE SCALE GENOMIC DNA]</scope>
    <source>
        <strain evidence="5 6">PLHSC7-2</strain>
    </source>
</reference>
<keyword evidence="2" id="KW-0863">Zinc-finger</keyword>
<dbReference type="InterPro" id="IPR001876">
    <property type="entry name" value="Znf_RanBP2"/>
</dbReference>
<comment type="caution">
    <text evidence="5">The sequence shown here is derived from an EMBL/GenBank/DDBJ whole genome shotgun (WGS) entry which is preliminary data.</text>
</comment>
<proteinExistence type="predicted"/>
<dbReference type="PROSITE" id="PS01358">
    <property type="entry name" value="ZF_RANBP2_1"/>
    <property type="match status" value="1"/>
</dbReference>
<sequence>MKLVYTHENPIMVNNIKNILAQAGVETLLRNEFSQAGLGEIPAFDTWPELWVIEPLQYEKAQQLVEAIKQQHNAPAWFCTQCHEENDGSFEICWQCQHEREE</sequence>
<dbReference type="RefSeq" id="WP_119911434.1">
    <property type="nucleotide sequence ID" value="NZ_QZCH01000019.1"/>
</dbReference>